<sequence>MSDERSLLYTVNKDGLQDGKQAIILINFDPMLRLPGLERLPLHNAKGKRAEAAVGIERPQVGDIEHDRRPVPLKPATGTRTNQTLPSVREEPAMYLSINQGYWLR</sequence>
<evidence type="ECO:0000313" key="2">
    <source>
        <dbReference type="EMBL" id="RJE21397.1"/>
    </source>
</evidence>
<reference evidence="3" key="1">
    <citation type="submission" date="2017-02" db="EMBL/GenBank/DDBJ databases">
        <authorList>
            <person name="Tafer H."/>
            <person name="Lopandic K."/>
        </authorList>
    </citation>
    <scope>NUCLEOTIDE SEQUENCE [LARGE SCALE GENOMIC DNA]</scope>
    <source>
        <strain evidence="3">CBS 366.77</strain>
    </source>
</reference>
<name>A0A3A2ZJ11_9EURO</name>
<gene>
    <name evidence="2" type="ORF">PHISCL_06267</name>
</gene>
<protein>
    <submittedName>
        <fullName evidence="2">F-box domain protein</fullName>
    </submittedName>
</protein>
<accession>A0A3A2ZJ11</accession>
<evidence type="ECO:0000256" key="1">
    <source>
        <dbReference type="SAM" id="MobiDB-lite"/>
    </source>
</evidence>
<dbReference type="EMBL" id="MVGC01000231">
    <property type="protein sequence ID" value="RJE21397.1"/>
    <property type="molecule type" value="Genomic_DNA"/>
</dbReference>
<dbReference type="OrthoDB" id="5359231at2759"/>
<dbReference type="AlphaFoldDB" id="A0A3A2ZJ11"/>
<dbReference type="Proteomes" id="UP000266188">
    <property type="component" value="Unassembled WGS sequence"/>
</dbReference>
<dbReference type="STRING" id="2070753.A0A3A2ZJ11"/>
<proteinExistence type="predicted"/>
<evidence type="ECO:0000313" key="3">
    <source>
        <dbReference type="Proteomes" id="UP000266188"/>
    </source>
</evidence>
<organism evidence="2 3">
    <name type="scientific">Aspergillus sclerotialis</name>
    <dbReference type="NCBI Taxonomy" id="2070753"/>
    <lineage>
        <taxon>Eukaryota</taxon>
        <taxon>Fungi</taxon>
        <taxon>Dikarya</taxon>
        <taxon>Ascomycota</taxon>
        <taxon>Pezizomycotina</taxon>
        <taxon>Eurotiomycetes</taxon>
        <taxon>Eurotiomycetidae</taxon>
        <taxon>Eurotiales</taxon>
        <taxon>Aspergillaceae</taxon>
        <taxon>Aspergillus</taxon>
        <taxon>Aspergillus subgen. Polypaecilum</taxon>
    </lineage>
</organism>
<keyword evidence="3" id="KW-1185">Reference proteome</keyword>
<comment type="caution">
    <text evidence="2">The sequence shown here is derived from an EMBL/GenBank/DDBJ whole genome shotgun (WGS) entry which is preliminary data.</text>
</comment>
<feature type="region of interest" description="Disordered" evidence="1">
    <location>
        <begin position="48"/>
        <end position="88"/>
    </location>
</feature>